<dbReference type="GO" id="GO:0046872">
    <property type="term" value="F:metal ion binding"/>
    <property type="evidence" value="ECO:0007669"/>
    <property type="project" value="UniProtKB-KW"/>
</dbReference>
<dbReference type="AlphaFoldDB" id="A0A1C3JN60"/>
<keyword evidence="2 4" id="KW-0479">Metal-binding</keyword>
<evidence type="ECO:0000256" key="1">
    <source>
        <dbReference type="ARBA" id="ARBA00022617"/>
    </source>
</evidence>
<organism evidence="6 9">
    <name type="scientific">Marinomonas gallaica</name>
    <dbReference type="NCBI Taxonomy" id="1806667"/>
    <lineage>
        <taxon>Bacteria</taxon>
        <taxon>Pseudomonadati</taxon>
        <taxon>Pseudomonadota</taxon>
        <taxon>Gammaproteobacteria</taxon>
        <taxon>Oceanospirillales</taxon>
        <taxon>Oceanospirillaceae</taxon>
        <taxon>Marinomonas</taxon>
    </lineage>
</organism>
<reference evidence="7 8" key="1">
    <citation type="submission" date="2016-06" db="EMBL/GenBank/DDBJ databases">
        <authorList>
            <person name="Rodrigo-Torres L."/>
            <person name="Arahal D.R."/>
        </authorList>
    </citation>
    <scope>NUCLEOTIDE SEQUENCE [LARGE SCALE GENOMIC DNA]</scope>
    <source>
        <strain evidence="7 8">CECT 5116</strain>
    </source>
</reference>
<dbReference type="InterPro" id="IPR051459">
    <property type="entry name" value="Cytochrome_c-type_DH"/>
</dbReference>
<keyword evidence="1 4" id="KW-0349">Heme</keyword>
<reference evidence="6 9" key="2">
    <citation type="submission" date="2016-06" db="EMBL/GenBank/DDBJ databases">
        <authorList>
            <person name="Kjaerup R.B."/>
            <person name="Dalgaard T.S."/>
            <person name="Juul-Madsen H.R."/>
        </authorList>
    </citation>
    <scope>NUCLEOTIDE SEQUENCE [LARGE SCALE GENOMIC DNA]</scope>
    <source>
        <strain evidence="6 9">CECT 5115</strain>
    </source>
</reference>
<evidence type="ECO:0000313" key="6">
    <source>
        <dbReference type="EMBL" id="SBT16633.1"/>
    </source>
</evidence>
<dbReference type="EMBL" id="FLRA01000003">
    <property type="protein sequence ID" value="SBT16633.1"/>
    <property type="molecule type" value="Genomic_DNA"/>
</dbReference>
<dbReference type="InterPro" id="IPR036909">
    <property type="entry name" value="Cyt_c-like_dom_sf"/>
</dbReference>
<dbReference type="Proteomes" id="UP000092840">
    <property type="component" value="Unassembled WGS sequence"/>
</dbReference>
<accession>A0A1C3JN60</accession>
<evidence type="ECO:0000256" key="4">
    <source>
        <dbReference type="PROSITE-ProRule" id="PRU00433"/>
    </source>
</evidence>
<keyword evidence="8" id="KW-1185">Reference proteome</keyword>
<evidence type="ECO:0000256" key="3">
    <source>
        <dbReference type="ARBA" id="ARBA00023004"/>
    </source>
</evidence>
<dbReference type="GO" id="GO:0020037">
    <property type="term" value="F:heme binding"/>
    <property type="evidence" value="ECO:0007669"/>
    <property type="project" value="InterPro"/>
</dbReference>
<protein>
    <submittedName>
        <fullName evidence="6">Cytochrome c</fullName>
    </submittedName>
</protein>
<sequence length="96" mass="11002">MISMLGCSKKNEEKTNVQSGKELYGAYCASCHKDRGTGNFLFGIPRIKDTELTMSEIDQLIRYGHKDDKKMPMFSQLTSPQAYSIASYIKKHLRYQ</sequence>
<evidence type="ECO:0000259" key="5">
    <source>
        <dbReference type="PROSITE" id="PS51007"/>
    </source>
</evidence>
<dbReference type="Proteomes" id="UP000092871">
    <property type="component" value="Unassembled WGS sequence"/>
</dbReference>
<dbReference type="PANTHER" id="PTHR35008:SF4">
    <property type="entry name" value="BLL4482 PROTEIN"/>
    <property type="match status" value="1"/>
</dbReference>
<feature type="domain" description="Cytochrome c" evidence="5">
    <location>
        <begin position="15"/>
        <end position="93"/>
    </location>
</feature>
<dbReference type="Gene3D" id="1.10.760.10">
    <property type="entry name" value="Cytochrome c-like domain"/>
    <property type="match status" value="1"/>
</dbReference>
<dbReference type="GO" id="GO:0009055">
    <property type="term" value="F:electron transfer activity"/>
    <property type="evidence" value="ECO:0007669"/>
    <property type="project" value="InterPro"/>
</dbReference>
<evidence type="ECO:0000256" key="2">
    <source>
        <dbReference type="ARBA" id="ARBA00022723"/>
    </source>
</evidence>
<proteinExistence type="predicted"/>
<evidence type="ECO:0000313" key="9">
    <source>
        <dbReference type="Proteomes" id="UP000092871"/>
    </source>
</evidence>
<dbReference type="PANTHER" id="PTHR35008">
    <property type="entry name" value="BLL4482 PROTEIN-RELATED"/>
    <property type="match status" value="1"/>
</dbReference>
<dbReference type="PROSITE" id="PS51007">
    <property type="entry name" value="CYTC"/>
    <property type="match status" value="1"/>
</dbReference>
<dbReference type="SUPFAM" id="SSF46626">
    <property type="entry name" value="Cytochrome c"/>
    <property type="match status" value="1"/>
</dbReference>
<evidence type="ECO:0000313" key="7">
    <source>
        <dbReference type="EMBL" id="SBT20349.1"/>
    </source>
</evidence>
<keyword evidence="3 4" id="KW-0408">Iron</keyword>
<dbReference type="EMBL" id="FLRB01000006">
    <property type="protein sequence ID" value="SBT20349.1"/>
    <property type="molecule type" value="Genomic_DNA"/>
</dbReference>
<dbReference type="InterPro" id="IPR009056">
    <property type="entry name" value="Cyt_c-like_dom"/>
</dbReference>
<evidence type="ECO:0000313" key="8">
    <source>
        <dbReference type="Proteomes" id="UP000092840"/>
    </source>
</evidence>
<dbReference type="Pfam" id="PF13442">
    <property type="entry name" value="Cytochrome_CBB3"/>
    <property type="match status" value="1"/>
</dbReference>
<gene>
    <name evidence="6" type="ORF">MGA5115_00715</name>
    <name evidence="7" type="ORF">MGA5116_00933</name>
</gene>
<name>A0A1C3JN60_9GAMM</name>